<dbReference type="Pfam" id="PF13175">
    <property type="entry name" value="AAA_15"/>
    <property type="match status" value="1"/>
</dbReference>
<dbReference type="InterPro" id="IPR027417">
    <property type="entry name" value="P-loop_NTPase"/>
</dbReference>
<evidence type="ECO:0000259" key="2">
    <source>
        <dbReference type="Pfam" id="PF13304"/>
    </source>
</evidence>
<dbReference type="PANTHER" id="PTHR43581">
    <property type="entry name" value="ATP/GTP PHOSPHATASE"/>
    <property type="match status" value="1"/>
</dbReference>
<dbReference type="InterPro" id="IPR003959">
    <property type="entry name" value="ATPase_AAA_core"/>
</dbReference>
<dbReference type="GO" id="GO:0016887">
    <property type="term" value="F:ATP hydrolysis activity"/>
    <property type="evidence" value="ECO:0007669"/>
    <property type="project" value="InterPro"/>
</dbReference>
<feature type="domain" description="Endonuclease GajA/Old nuclease/RecF-like AAA" evidence="1">
    <location>
        <begin position="1"/>
        <end position="48"/>
    </location>
</feature>
<dbReference type="Proteomes" id="UP000440224">
    <property type="component" value="Unassembled WGS sequence"/>
</dbReference>
<organism evidence="3 4">
    <name type="scientific">Polyangium spumosum</name>
    <dbReference type="NCBI Taxonomy" id="889282"/>
    <lineage>
        <taxon>Bacteria</taxon>
        <taxon>Pseudomonadati</taxon>
        <taxon>Myxococcota</taxon>
        <taxon>Polyangia</taxon>
        <taxon>Polyangiales</taxon>
        <taxon>Polyangiaceae</taxon>
        <taxon>Polyangium</taxon>
    </lineage>
</organism>
<dbReference type="Gene3D" id="3.40.50.300">
    <property type="entry name" value="P-loop containing nucleotide triphosphate hydrolases"/>
    <property type="match status" value="2"/>
</dbReference>
<dbReference type="InterPro" id="IPR051396">
    <property type="entry name" value="Bact_Antivir_Def_Nuclease"/>
</dbReference>
<dbReference type="EMBL" id="WJIE01000002">
    <property type="protein sequence ID" value="MRG91814.1"/>
    <property type="molecule type" value="Genomic_DNA"/>
</dbReference>
<feature type="domain" description="ATPase AAA-type core" evidence="2">
    <location>
        <begin position="190"/>
        <end position="263"/>
    </location>
</feature>
<reference evidence="3 4" key="1">
    <citation type="submission" date="2019-10" db="EMBL/GenBank/DDBJ databases">
        <title>A soil myxobacterium in the family Polyangiaceae.</title>
        <authorList>
            <person name="Li Y."/>
            <person name="Wang J."/>
        </authorList>
    </citation>
    <scope>NUCLEOTIDE SEQUENCE [LARGE SCALE GENOMIC DNA]</scope>
    <source>
        <strain evidence="3 4">DSM 14734</strain>
    </source>
</reference>
<dbReference type="AlphaFoldDB" id="A0A6N7PNV7"/>
<sequence>MIQTFRAKNFGCLLDVEATLTPLHAFIGPNDSGKSTILHGLWTLVQFARRRSFRDHEEALAAFDAYAASDGVLACMVDAHEFQVRAPLQRTPHQPTPALVDELHGARLVRLDPDALRKPSGLIPETGSIDFLDDRGHGLAGIFFAIRNRNDDAFAAIVADVRKHFPTIKNLRVKAVTSSEVTLEAELIGGARIESKRFSEGLLYYLAFAALRHLDPVSLLLVEEPENGLHPARIAEVVRILRAIVEESGTQVVMATHSPLVVNELRPEEVSVVTRTATEGTRVKRIQDTPDFEERFKVYALGELWIAYANGEDEAPLLQGTEP</sequence>
<dbReference type="RefSeq" id="WP_153818681.1">
    <property type="nucleotide sequence ID" value="NZ_WJIE01000002.1"/>
</dbReference>
<dbReference type="SUPFAM" id="SSF52540">
    <property type="entry name" value="P-loop containing nucleoside triphosphate hydrolases"/>
    <property type="match status" value="1"/>
</dbReference>
<gene>
    <name evidence="3" type="ORF">GF068_07725</name>
</gene>
<dbReference type="GO" id="GO:0005524">
    <property type="term" value="F:ATP binding"/>
    <property type="evidence" value="ECO:0007669"/>
    <property type="project" value="InterPro"/>
</dbReference>
<dbReference type="PANTHER" id="PTHR43581:SF4">
    <property type="entry name" value="ATP_GTP PHOSPHATASE"/>
    <property type="match status" value="1"/>
</dbReference>
<evidence type="ECO:0000313" key="4">
    <source>
        <dbReference type="Proteomes" id="UP000440224"/>
    </source>
</evidence>
<name>A0A6N7PNV7_9BACT</name>
<evidence type="ECO:0000259" key="1">
    <source>
        <dbReference type="Pfam" id="PF13175"/>
    </source>
</evidence>
<dbReference type="Pfam" id="PF13304">
    <property type="entry name" value="AAA_21"/>
    <property type="match status" value="1"/>
</dbReference>
<dbReference type="OrthoDB" id="127554at2"/>
<evidence type="ECO:0000313" key="3">
    <source>
        <dbReference type="EMBL" id="MRG91814.1"/>
    </source>
</evidence>
<protein>
    <submittedName>
        <fullName evidence="3">AAA family ATPase</fullName>
    </submittedName>
</protein>
<keyword evidence="4" id="KW-1185">Reference proteome</keyword>
<proteinExistence type="predicted"/>
<dbReference type="InterPro" id="IPR041685">
    <property type="entry name" value="AAA_GajA/Old/RecF-like"/>
</dbReference>
<accession>A0A6N7PNV7</accession>
<comment type="caution">
    <text evidence="3">The sequence shown here is derived from an EMBL/GenBank/DDBJ whole genome shotgun (WGS) entry which is preliminary data.</text>
</comment>